<dbReference type="VEuPathDB" id="FungiDB:AeMF1_018962"/>
<protein>
    <recommendedName>
        <fullName evidence="5">Spindle pole body component</fullName>
    </recommendedName>
</protein>
<dbReference type="GO" id="GO:0043015">
    <property type="term" value="F:gamma-tubulin binding"/>
    <property type="evidence" value="ECO:0007669"/>
    <property type="project" value="InterPro"/>
</dbReference>
<dbReference type="GO" id="GO:0051011">
    <property type="term" value="F:microtubule minus-end binding"/>
    <property type="evidence" value="ECO:0007669"/>
    <property type="project" value="TreeGrafter"/>
</dbReference>
<evidence type="ECO:0000256" key="1">
    <source>
        <dbReference type="ARBA" id="ARBA00010337"/>
    </source>
</evidence>
<dbReference type="AlphaFoldDB" id="A0A6G0XHB1"/>
<comment type="similarity">
    <text evidence="1 5">Belongs to the TUBGCP family.</text>
</comment>
<dbReference type="GO" id="GO:0000930">
    <property type="term" value="C:gamma-tubulin complex"/>
    <property type="evidence" value="ECO:0007669"/>
    <property type="project" value="TreeGrafter"/>
</dbReference>
<dbReference type="GO" id="GO:0051321">
    <property type="term" value="P:meiotic cell cycle"/>
    <property type="evidence" value="ECO:0007669"/>
    <property type="project" value="TreeGrafter"/>
</dbReference>
<dbReference type="InterPro" id="IPR040457">
    <property type="entry name" value="GCP_C"/>
</dbReference>
<proteinExistence type="inferred from homology"/>
<dbReference type="GO" id="GO:0005874">
    <property type="term" value="C:microtubule"/>
    <property type="evidence" value="ECO:0007669"/>
    <property type="project" value="UniProtKB-KW"/>
</dbReference>
<evidence type="ECO:0000256" key="3">
    <source>
        <dbReference type="ARBA" id="ARBA00022701"/>
    </source>
</evidence>
<comment type="caution">
    <text evidence="8">The sequence shown here is derived from an EMBL/GenBank/DDBJ whole genome shotgun (WGS) entry which is preliminary data.</text>
</comment>
<evidence type="ECO:0000313" key="8">
    <source>
        <dbReference type="EMBL" id="KAF0739520.1"/>
    </source>
</evidence>
<keyword evidence="4 5" id="KW-0206">Cytoskeleton</keyword>
<organism evidence="8 9">
    <name type="scientific">Aphanomyces euteiches</name>
    <dbReference type="NCBI Taxonomy" id="100861"/>
    <lineage>
        <taxon>Eukaryota</taxon>
        <taxon>Sar</taxon>
        <taxon>Stramenopiles</taxon>
        <taxon>Oomycota</taxon>
        <taxon>Saprolegniomycetes</taxon>
        <taxon>Saprolegniales</taxon>
        <taxon>Verrucalvaceae</taxon>
        <taxon>Aphanomyces</taxon>
    </lineage>
</organism>
<dbReference type="GO" id="GO:0000278">
    <property type="term" value="P:mitotic cell cycle"/>
    <property type="evidence" value="ECO:0007669"/>
    <property type="project" value="TreeGrafter"/>
</dbReference>
<sequence length="928" mass="106176">MSIPHWTSKWREDIRRLVKVIQGHDVTPKKYVVDELQVDYYIRQLHTHSYLEPSTEKVKSTALGIVETLTFHHRDHQAIRIAEICFGSANATASRPLTIAPNIAKMLFELMHSPLSLHPDDMIEIEQLRHKRESYISQAIIEEQKVRTMARSLAGELRQLTLEDSWFGESNRNDEEEDIWSDDEPLPSPTLTKEKSNFQDELSLSSNESIPDIQAQESPPQPKLQEVIEETYQPNKPWLLNQGYSHVLRHLNVPLHFLEKSVRKEFEFVEDILVALLGVPTTTFGTEPCSLASAFWASMEYSRFKLTEQVQQQTVSHLTPACLYECLSQWSDVATTLSFNRASANYLGSFPSPCIQGFSYSVKTFIHEVDVIVSQQLHKMFAVKSTNPTLISLFQQLQPWLEKSTYLRQVIMQVIQPCENITVPVLGELVATLLTSLYLLLEESTLLGSEIEYSVLFELFNQSLDPYLNRLNDFLDGAPLPLDMGFCNDKSGLFESTLFDSLKFLPRAISPPCFFLQIQPMLLESHVYAKMGQVSNSRSFVLKPNYAEQILESTSSNFCDLTHMHPGLEKWGVEGLSRSTWSIRHSGSVLPPELSFRQFLQDKLIEPIKQRCNEIGRSTVTHLKTEWKVLDHMQAIRLFLLQQHPDSSNYFSEGLFQYILSPIPRSRWCDEYTLNALFLDALSKVPPNEPYLKHASHISIKTSIDQGSAVSNVLSLNAISFSYACPAPLNVLFRADVMENLSKLAVILLQLQGVERTLTGLKHTMRYRSCFPMIESAIHVHMIDLAGMIHFVKHVNIYFRNQTSHGHWEKLSQAIEKATFVSQINYELERWVQNMLENCFLLNKHYSIHTCLLQLLDHIINYVVQFEVALNGPQGDDTFLSLLAMAKKFKLALKNVITLLSTLVKIGSAPYLNELVLQLNFNEFYVVD</sequence>
<dbReference type="PANTHER" id="PTHR19302">
    <property type="entry name" value="GAMMA TUBULIN COMPLEX PROTEIN"/>
    <property type="match status" value="1"/>
</dbReference>
<gene>
    <name evidence="8" type="ORF">Ae201684_004702</name>
</gene>
<feature type="region of interest" description="Disordered" evidence="6">
    <location>
        <begin position="168"/>
        <end position="223"/>
    </location>
</feature>
<dbReference type="GO" id="GO:0051225">
    <property type="term" value="P:spindle assembly"/>
    <property type="evidence" value="ECO:0007669"/>
    <property type="project" value="TreeGrafter"/>
</dbReference>
<evidence type="ECO:0000313" key="9">
    <source>
        <dbReference type="Proteomes" id="UP000481153"/>
    </source>
</evidence>
<keyword evidence="9" id="KW-1185">Reference proteome</keyword>
<dbReference type="GO" id="GO:0007020">
    <property type="term" value="P:microtubule nucleation"/>
    <property type="evidence" value="ECO:0007669"/>
    <property type="project" value="InterPro"/>
</dbReference>
<dbReference type="GO" id="GO:0031122">
    <property type="term" value="P:cytoplasmic microtubule organization"/>
    <property type="evidence" value="ECO:0007669"/>
    <property type="project" value="TreeGrafter"/>
</dbReference>
<reference evidence="8 9" key="1">
    <citation type="submission" date="2019-07" db="EMBL/GenBank/DDBJ databases">
        <title>Genomics analysis of Aphanomyces spp. identifies a new class of oomycete effector associated with host adaptation.</title>
        <authorList>
            <person name="Gaulin E."/>
        </authorList>
    </citation>
    <scope>NUCLEOTIDE SEQUENCE [LARGE SCALE GENOMIC DNA]</scope>
    <source>
        <strain evidence="8 9">ATCC 201684</strain>
    </source>
</reference>
<dbReference type="Proteomes" id="UP000481153">
    <property type="component" value="Unassembled WGS sequence"/>
</dbReference>
<evidence type="ECO:0000256" key="4">
    <source>
        <dbReference type="ARBA" id="ARBA00023212"/>
    </source>
</evidence>
<feature type="domain" description="Gamma tubulin complex component C-terminal" evidence="7">
    <location>
        <begin position="630"/>
        <end position="925"/>
    </location>
</feature>
<name>A0A6G0XHB1_9STRA</name>
<evidence type="ECO:0000256" key="5">
    <source>
        <dbReference type="RuleBase" id="RU363050"/>
    </source>
</evidence>
<evidence type="ECO:0000256" key="6">
    <source>
        <dbReference type="SAM" id="MobiDB-lite"/>
    </source>
</evidence>
<dbReference type="InterPro" id="IPR042241">
    <property type="entry name" value="GCP_C_sf"/>
</dbReference>
<comment type="subcellular location">
    <subcellularLocation>
        <location evidence="5">Cytoplasm</location>
        <location evidence="5">Cytoskeleton</location>
        <location evidence="5">Microtubule organizing center</location>
    </subcellularLocation>
</comment>
<evidence type="ECO:0000256" key="2">
    <source>
        <dbReference type="ARBA" id="ARBA00022490"/>
    </source>
</evidence>
<evidence type="ECO:0000259" key="7">
    <source>
        <dbReference type="Pfam" id="PF04130"/>
    </source>
</evidence>
<dbReference type="Pfam" id="PF04130">
    <property type="entry name" value="GCP_C_terminal"/>
    <property type="match status" value="1"/>
</dbReference>
<feature type="compositionally biased region" description="Polar residues" evidence="6">
    <location>
        <begin position="199"/>
        <end position="209"/>
    </location>
</feature>
<dbReference type="Gene3D" id="1.20.120.1900">
    <property type="entry name" value="Gamma-tubulin complex, C-terminal domain"/>
    <property type="match status" value="1"/>
</dbReference>
<keyword evidence="2 5" id="KW-0963">Cytoplasm</keyword>
<dbReference type="InterPro" id="IPR007259">
    <property type="entry name" value="GCP"/>
</dbReference>
<dbReference type="EMBL" id="VJMJ01000063">
    <property type="protein sequence ID" value="KAF0739520.1"/>
    <property type="molecule type" value="Genomic_DNA"/>
</dbReference>
<accession>A0A6G0XHB1</accession>
<feature type="compositionally biased region" description="Acidic residues" evidence="6">
    <location>
        <begin position="174"/>
        <end position="185"/>
    </location>
</feature>
<dbReference type="GO" id="GO:0000922">
    <property type="term" value="C:spindle pole"/>
    <property type="evidence" value="ECO:0007669"/>
    <property type="project" value="InterPro"/>
</dbReference>
<keyword evidence="3 5" id="KW-0493">Microtubule</keyword>